<dbReference type="Proteomes" id="UP000831786">
    <property type="component" value="Chromosome"/>
</dbReference>
<dbReference type="PANTHER" id="PTHR48081">
    <property type="entry name" value="AB HYDROLASE SUPERFAMILY PROTEIN C4A8.06C"/>
    <property type="match status" value="1"/>
</dbReference>
<name>A0ABY4FRG8_9MICO</name>
<dbReference type="Pfam" id="PF07859">
    <property type="entry name" value="Abhydrolase_3"/>
    <property type="match status" value="1"/>
</dbReference>
<proteinExistence type="predicted"/>
<dbReference type="InterPro" id="IPR029058">
    <property type="entry name" value="AB_hydrolase_fold"/>
</dbReference>
<gene>
    <name evidence="4" type="ORF">MUN78_09775</name>
</gene>
<dbReference type="SUPFAM" id="SSF53474">
    <property type="entry name" value="alpha/beta-Hydrolases"/>
    <property type="match status" value="1"/>
</dbReference>
<dbReference type="EMBL" id="CP095045">
    <property type="protein sequence ID" value="UOQ58893.1"/>
    <property type="molecule type" value="Genomic_DNA"/>
</dbReference>
<organism evidence="4 5">
    <name type="scientific">Leucobacter allii</name>
    <dbReference type="NCBI Taxonomy" id="2932247"/>
    <lineage>
        <taxon>Bacteria</taxon>
        <taxon>Bacillati</taxon>
        <taxon>Actinomycetota</taxon>
        <taxon>Actinomycetes</taxon>
        <taxon>Micrococcales</taxon>
        <taxon>Microbacteriaceae</taxon>
        <taxon>Leucobacter</taxon>
    </lineage>
</organism>
<dbReference type="RefSeq" id="WP_244730059.1">
    <property type="nucleotide sequence ID" value="NZ_CP095045.1"/>
</dbReference>
<evidence type="ECO:0000256" key="2">
    <source>
        <dbReference type="SAM" id="MobiDB-lite"/>
    </source>
</evidence>
<sequence>MRRAADCRIAGRPADPADARAAAVAPVAHGAPSLAPVPFDAEIAPILAALAAAPAAPLTPETLPALRGPGAPGGTDPGPGPESARGPDPDAAVRVEERLIPGPAGAPDIELTVLRPAGSDPEAGPLPILVNFHGGGMIVGHRSWEHDRLAALVAAHRAVGVNVEYRLAPEDPFPAGIEDAYAATAWAAAHAAELGGDPDALVVMGGSAGGAFAAAVALMARDRGGPAIAGQLLLCPMLDNTNTTVASRQYDGIGTWTREANLFAWRCVLGEELAYSPDAPAYAAPARVAELSGLPPAFIEVGSAEMFRDEDADYARRIWEAGGEAELHVWSGGCHGFDRYAPDSEIARAALASRDSWLRRVLRGVEREGAEDEGVAHG</sequence>
<evidence type="ECO:0000259" key="3">
    <source>
        <dbReference type="Pfam" id="PF07859"/>
    </source>
</evidence>
<reference evidence="4 5" key="1">
    <citation type="submission" date="2022-04" db="EMBL/GenBank/DDBJ databases">
        <title>Leucobacter sp. isolated from rhizosphere of garlic.</title>
        <authorList>
            <person name="Won M."/>
            <person name="Lee C.-M."/>
            <person name="Woen H.-Y."/>
            <person name="Kwon S.-W."/>
        </authorList>
    </citation>
    <scope>NUCLEOTIDE SEQUENCE [LARGE SCALE GENOMIC DNA]</scope>
    <source>
        <strain evidence="4 5">H21R-40</strain>
    </source>
</reference>
<evidence type="ECO:0000313" key="5">
    <source>
        <dbReference type="Proteomes" id="UP000831786"/>
    </source>
</evidence>
<dbReference type="InterPro" id="IPR050300">
    <property type="entry name" value="GDXG_lipolytic_enzyme"/>
</dbReference>
<feature type="domain" description="Alpha/beta hydrolase fold-3" evidence="3">
    <location>
        <begin position="129"/>
        <end position="337"/>
    </location>
</feature>
<dbReference type="PANTHER" id="PTHR48081:SF8">
    <property type="entry name" value="ALPHA_BETA HYDROLASE FOLD-3 DOMAIN-CONTAINING PROTEIN-RELATED"/>
    <property type="match status" value="1"/>
</dbReference>
<accession>A0ABY4FRG8</accession>
<dbReference type="InterPro" id="IPR013094">
    <property type="entry name" value="AB_hydrolase_3"/>
</dbReference>
<dbReference type="GO" id="GO:0016787">
    <property type="term" value="F:hydrolase activity"/>
    <property type="evidence" value="ECO:0007669"/>
    <property type="project" value="UniProtKB-KW"/>
</dbReference>
<evidence type="ECO:0000313" key="4">
    <source>
        <dbReference type="EMBL" id="UOQ58893.1"/>
    </source>
</evidence>
<feature type="region of interest" description="Disordered" evidence="2">
    <location>
        <begin position="60"/>
        <end position="90"/>
    </location>
</feature>
<keyword evidence="5" id="KW-1185">Reference proteome</keyword>
<keyword evidence="1 4" id="KW-0378">Hydrolase</keyword>
<feature type="compositionally biased region" description="Low complexity" evidence="2">
    <location>
        <begin position="60"/>
        <end position="69"/>
    </location>
</feature>
<evidence type="ECO:0000256" key="1">
    <source>
        <dbReference type="ARBA" id="ARBA00022801"/>
    </source>
</evidence>
<dbReference type="Gene3D" id="3.40.50.1820">
    <property type="entry name" value="alpha/beta hydrolase"/>
    <property type="match status" value="1"/>
</dbReference>
<protein>
    <submittedName>
        <fullName evidence="4">Alpha/beta hydrolase</fullName>
    </submittedName>
</protein>